<dbReference type="Proteomes" id="UP000814033">
    <property type="component" value="Unassembled WGS sequence"/>
</dbReference>
<evidence type="ECO:0000313" key="1">
    <source>
        <dbReference type="EMBL" id="KAI0037855.1"/>
    </source>
</evidence>
<sequence length="862" mass="94301">MGSNSAQLRFRADSIHTYPASHHRLPANQLDPPYRNHMKYQRSKPVVRGTGSHTPTQPAIQSQLVNPTQNTRLGAGSAPGSLSTAVSGELTVRGRVASGADLIDALFSPENFIEKNAAVHFNEIMKELDNESCFLVEGEEPPIGPLTARASRLRMLMETWNEDENGACEFLNALGDVVGEFGDQPSPRLFSAVRSGEAAQGASEHFKPDAAVVLRRLAAIFRYWQETEALLEFTKRSTNAGLGQTMQEKMALKFRTQFGLRHVIGVGIHDKKITAYYMDRSGLLTATCPMTSDLLVRIVGTLLFASAEFLGRDTTVGLTPKLSTASITMGNLEFEFVRYLSQDLSVRGRGLNVALVKHGNVYFVIRDFWADVSREITGAGILRECETAGVTGVLRLLGSEVVPIKDPSLAAKVADIRAKQEQPPETREHRRELLGPMCRMLHSFQSQEELVQSLMDITQCLKELRELGYVHREVTLESLGIVDPVHMDTVKRFKPQTSERPLDLTDLSPEPAFVPAASDHAPRQPACGVVLDVDHMMHVEREDKIPIADAPRPETLAFVSLELIETPATTPTEKHDLESIFWIFIWLCSTYRAPTRPREIGQEQVWTWCKPAYSEQQRMAIHRNKAGSLGRGPAGVVAEFSPEFRDLQDLAGRLFNLLFPDGSPSRAAWQVSLSSVQHADFIAAFQETLDKLYDANTPGLTPAFSAMDVIPDVSEKRQFATAFPSPLPFEPVPVSPDVVRAGSVVTNGILCESIVTKIGETLQVVEEDGGTDNTVPAAGKKRARGEKQPGKYFHFADKAAEAQAAAEAKAAEAAEAHAAAEAKAAEAAEAQALAEAAEAQAAAEEQAAMARAVQREAEQAEQ</sequence>
<evidence type="ECO:0000313" key="2">
    <source>
        <dbReference type="Proteomes" id="UP000814033"/>
    </source>
</evidence>
<accession>A0ACB8R1B6</accession>
<reference evidence="1" key="2">
    <citation type="journal article" date="2022" name="New Phytol.">
        <title>Evolutionary transition to the ectomycorrhizal habit in the genomes of a hyperdiverse lineage of mushroom-forming fungi.</title>
        <authorList>
            <person name="Looney B."/>
            <person name="Miyauchi S."/>
            <person name="Morin E."/>
            <person name="Drula E."/>
            <person name="Courty P.E."/>
            <person name="Kohler A."/>
            <person name="Kuo A."/>
            <person name="LaButti K."/>
            <person name="Pangilinan J."/>
            <person name="Lipzen A."/>
            <person name="Riley R."/>
            <person name="Andreopoulos W."/>
            <person name="He G."/>
            <person name="Johnson J."/>
            <person name="Nolan M."/>
            <person name="Tritt A."/>
            <person name="Barry K.W."/>
            <person name="Grigoriev I.V."/>
            <person name="Nagy L.G."/>
            <person name="Hibbett D."/>
            <person name="Henrissat B."/>
            <person name="Matheny P.B."/>
            <person name="Labbe J."/>
            <person name="Martin F.M."/>
        </authorList>
    </citation>
    <scope>NUCLEOTIDE SEQUENCE</scope>
    <source>
        <strain evidence="1">FP105234-sp</strain>
    </source>
</reference>
<dbReference type="EMBL" id="MU276688">
    <property type="protein sequence ID" value="KAI0037855.1"/>
    <property type="molecule type" value="Genomic_DNA"/>
</dbReference>
<name>A0ACB8R1B6_9AGAM</name>
<feature type="non-terminal residue" evidence="1">
    <location>
        <position position="862"/>
    </location>
</feature>
<protein>
    <submittedName>
        <fullName evidence="1">Uncharacterized protein</fullName>
    </submittedName>
</protein>
<organism evidence="1 2">
    <name type="scientific">Auriscalpium vulgare</name>
    <dbReference type="NCBI Taxonomy" id="40419"/>
    <lineage>
        <taxon>Eukaryota</taxon>
        <taxon>Fungi</taxon>
        <taxon>Dikarya</taxon>
        <taxon>Basidiomycota</taxon>
        <taxon>Agaricomycotina</taxon>
        <taxon>Agaricomycetes</taxon>
        <taxon>Russulales</taxon>
        <taxon>Auriscalpiaceae</taxon>
        <taxon>Auriscalpium</taxon>
    </lineage>
</organism>
<keyword evidence="2" id="KW-1185">Reference proteome</keyword>
<comment type="caution">
    <text evidence="1">The sequence shown here is derived from an EMBL/GenBank/DDBJ whole genome shotgun (WGS) entry which is preliminary data.</text>
</comment>
<gene>
    <name evidence="1" type="ORF">FA95DRAFT_1613828</name>
</gene>
<proteinExistence type="predicted"/>
<reference evidence="1" key="1">
    <citation type="submission" date="2021-02" db="EMBL/GenBank/DDBJ databases">
        <authorList>
            <consortium name="DOE Joint Genome Institute"/>
            <person name="Ahrendt S."/>
            <person name="Looney B.P."/>
            <person name="Miyauchi S."/>
            <person name="Morin E."/>
            <person name="Drula E."/>
            <person name="Courty P.E."/>
            <person name="Chicoki N."/>
            <person name="Fauchery L."/>
            <person name="Kohler A."/>
            <person name="Kuo A."/>
            <person name="Labutti K."/>
            <person name="Pangilinan J."/>
            <person name="Lipzen A."/>
            <person name="Riley R."/>
            <person name="Andreopoulos W."/>
            <person name="He G."/>
            <person name="Johnson J."/>
            <person name="Barry K.W."/>
            <person name="Grigoriev I.V."/>
            <person name="Nagy L."/>
            <person name="Hibbett D."/>
            <person name="Henrissat B."/>
            <person name="Matheny P.B."/>
            <person name="Labbe J."/>
            <person name="Martin F."/>
        </authorList>
    </citation>
    <scope>NUCLEOTIDE SEQUENCE</scope>
    <source>
        <strain evidence="1">FP105234-sp</strain>
    </source>
</reference>